<feature type="compositionally biased region" description="Polar residues" evidence="1">
    <location>
        <begin position="137"/>
        <end position="148"/>
    </location>
</feature>
<keyword evidence="2" id="KW-0812">Transmembrane</keyword>
<evidence type="ECO:0000313" key="4">
    <source>
        <dbReference type="Proteomes" id="UP000037122"/>
    </source>
</evidence>
<reference evidence="4" key="1">
    <citation type="journal article" date="2015" name="BMC Genomics">
        <title>Draft genome of a commonly misdiagnosed multidrug resistant pathogen Candida auris.</title>
        <authorList>
            <person name="Chatterjee S."/>
            <person name="Alampalli S.V."/>
            <person name="Nageshan R.K."/>
            <person name="Chettiar S.T."/>
            <person name="Joshi S."/>
            <person name="Tatu U.S."/>
        </authorList>
    </citation>
    <scope>NUCLEOTIDE SEQUENCE [LARGE SCALE GENOMIC DNA]</scope>
    <source>
        <strain evidence="4">6684</strain>
    </source>
</reference>
<dbReference type="VEuPathDB" id="FungiDB:CJJ07_001112"/>
<evidence type="ECO:0000313" key="3">
    <source>
        <dbReference type="EMBL" id="KNE00913.1"/>
    </source>
</evidence>
<feature type="region of interest" description="Disordered" evidence="1">
    <location>
        <begin position="99"/>
        <end position="191"/>
    </location>
</feature>
<feature type="compositionally biased region" description="Polar residues" evidence="1">
    <location>
        <begin position="103"/>
        <end position="126"/>
    </location>
</feature>
<gene>
    <name evidence="3" type="ORF">QG37_01784</name>
</gene>
<accession>A0A0L0P3H0</accession>
<name>A0A0L0P3H0_CANAR</name>
<dbReference type="VEuPathDB" id="FungiDB:CJI96_0002048"/>
<evidence type="ECO:0000256" key="1">
    <source>
        <dbReference type="SAM" id="MobiDB-lite"/>
    </source>
</evidence>
<proteinExistence type="predicted"/>
<keyword evidence="2" id="KW-0472">Membrane</keyword>
<dbReference type="EMBL" id="LGST01000016">
    <property type="protein sequence ID" value="KNE00913.1"/>
    <property type="molecule type" value="Genomic_DNA"/>
</dbReference>
<comment type="caution">
    <text evidence="3">The sequence shown here is derived from an EMBL/GenBank/DDBJ whole genome shotgun (WGS) entry which is preliminary data.</text>
</comment>
<dbReference type="VEuPathDB" id="FungiDB:QG37_01784"/>
<protein>
    <submittedName>
        <fullName evidence="3">Uncharacterized protein</fullName>
    </submittedName>
</protein>
<dbReference type="Proteomes" id="UP000037122">
    <property type="component" value="Unassembled WGS sequence"/>
</dbReference>
<keyword evidence="2" id="KW-1133">Transmembrane helix</keyword>
<feature type="compositionally biased region" description="Basic and acidic residues" evidence="1">
    <location>
        <begin position="161"/>
        <end position="174"/>
    </location>
</feature>
<evidence type="ECO:0000256" key="2">
    <source>
        <dbReference type="SAM" id="Phobius"/>
    </source>
</evidence>
<dbReference type="VEuPathDB" id="FungiDB:CJJ09_000686"/>
<feature type="transmembrane region" description="Helical" evidence="2">
    <location>
        <begin position="196"/>
        <end position="215"/>
    </location>
</feature>
<sequence length="222" mass="24183">MLRSRVALRTLHTSVRRLAKNDPSTIDSYRLPSQTSINEWEFKYDFIPKVAQPKIPPVSPEAVKQDIAQTKKQQVEHELFAKELNSSIKVEANDAAVVHGGESVSTEPVNLRDSGSNPVDISNKDASGTKPKKTANTEKYVQSSTNPDINKPDVVNLGDSQVDHKVSPVKNQERVEDDIEHGQSKPGSDSTVNPTTLLAVLGLGGVAGYFAFGLGPKKETKK</sequence>
<dbReference type="AlphaFoldDB" id="A0A0L0P3H0"/>
<dbReference type="VEuPathDB" id="FungiDB:CJI97_003494"/>
<organism evidence="3 4">
    <name type="scientific">Candidozyma auris</name>
    <name type="common">Yeast</name>
    <name type="synonym">Candida auris</name>
    <dbReference type="NCBI Taxonomy" id="498019"/>
    <lineage>
        <taxon>Eukaryota</taxon>
        <taxon>Fungi</taxon>
        <taxon>Dikarya</taxon>
        <taxon>Ascomycota</taxon>
        <taxon>Saccharomycotina</taxon>
        <taxon>Pichiomycetes</taxon>
        <taxon>Metschnikowiaceae</taxon>
        <taxon>Candidozyma</taxon>
    </lineage>
</organism>
<dbReference type="VEuPathDB" id="FungiDB:B9J08_003419"/>